<dbReference type="AlphaFoldDB" id="A0A6G9ID77"/>
<evidence type="ECO:0000313" key="2">
    <source>
        <dbReference type="Proteomes" id="UP000501168"/>
    </source>
</evidence>
<organism evidence="1 2">
    <name type="scientific">Zophobihabitans entericus</name>
    <dbReference type="NCBI Taxonomy" id="1635327"/>
    <lineage>
        <taxon>Bacteria</taxon>
        <taxon>Pseudomonadati</taxon>
        <taxon>Pseudomonadota</taxon>
        <taxon>Gammaproteobacteria</taxon>
        <taxon>Orbales</taxon>
        <taxon>Orbaceae</taxon>
        <taxon>Zophobihabitans</taxon>
    </lineage>
</organism>
<protein>
    <submittedName>
        <fullName evidence="1">Uncharacterized protein</fullName>
    </submittedName>
</protein>
<dbReference type="EMBL" id="CP050253">
    <property type="protein sequence ID" value="QIQ22191.1"/>
    <property type="molecule type" value="Genomic_DNA"/>
</dbReference>
<sequence length="147" mass="17100">MIKKLTNVTLNHNTIEIDGIDSLVSVEGRWLEAALLFDERYILLFLIEDYPFEGEDELFIYLIDTQQNCTVDQAKISRMCRSGIFSDLIIHSKNTISFEFMVEGGWTLELFKTPKKEIRHLFSGTLSLVVKRPFSLSRYFNVIQNVQ</sequence>
<dbReference type="Proteomes" id="UP000501168">
    <property type="component" value="Chromosome"/>
</dbReference>
<dbReference type="RefSeq" id="WP_166917488.1">
    <property type="nucleotide sequence ID" value="NZ_CP050253.1"/>
</dbReference>
<name>A0A6G9ID77_9GAMM</name>
<keyword evidence="2" id="KW-1185">Reference proteome</keyword>
<dbReference type="KEGG" id="orb:IPMB12_11130"/>
<evidence type="ECO:0000313" key="1">
    <source>
        <dbReference type="EMBL" id="QIQ22191.1"/>
    </source>
</evidence>
<gene>
    <name evidence="1" type="ORF">IPMB12_11130</name>
</gene>
<reference evidence="1 2" key="1">
    <citation type="submission" date="2020-03" db="EMBL/GenBank/DDBJ databases">
        <title>Complete genome sequence of Orbus sp. IPMB12 (BCRC 80908).</title>
        <authorList>
            <person name="Lo W.-S."/>
            <person name="Chang T.-H."/>
            <person name="Kuo C.-H."/>
        </authorList>
    </citation>
    <scope>NUCLEOTIDE SEQUENCE [LARGE SCALE GENOMIC DNA]</scope>
    <source>
        <strain evidence="1 2">IPMB12</strain>
    </source>
</reference>
<proteinExistence type="predicted"/>
<accession>A0A6G9ID77</accession>
<dbReference type="InParanoid" id="A0A6G9ID77"/>